<keyword evidence="4" id="KW-0547">Nucleotide-binding</keyword>
<comment type="caution">
    <text evidence="10">The sequence shown here is derived from an EMBL/GenBank/DDBJ whole genome shotgun (WGS) entry which is preliminary data.</text>
</comment>
<evidence type="ECO:0000256" key="5">
    <source>
        <dbReference type="ARBA" id="ARBA00022840"/>
    </source>
</evidence>
<evidence type="ECO:0000259" key="9">
    <source>
        <dbReference type="PROSITE" id="PS50929"/>
    </source>
</evidence>
<dbReference type="GO" id="GO:0140359">
    <property type="term" value="F:ABC-type transporter activity"/>
    <property type="evidence" value="ECO:0007669"/>
    <property type="project" value="InterPro"/>
</dbReference>
<dbReference type="GO" id="GO:0000329">
    <property type="term" value="C:fungal-type vacuole membrane"/>
    <property type="evidence" value="ECO:0007669"/>
    <property type="project" value="TreeGrafter"/>
</dbReference>
<evidence type="ECO:0000256" key="1">
    <source>
        <dbReference type="ARBA" id="ARBA00022448"/>
    </source>
</evidence>
<protein>
    <recommendedName>
        <fullName evidence="9">ABC transmembrane type-1 domain-containing protein</fullName>
    </recommendedName>
</protein>
<evidence type="ECO:0000313" key="10">
    <source>
        <dbReference type="EMBL" id="KAJ7709486.1"/>
    </source>
</evidence>
<evidence type="ECO:0000256" key="4">
    <source>
        <dbReference type="ARBA" id="ARBA00022741"/>
    </source>
</evidence>
<evidence type="ECO:0000256" key="2">
    <source>
        <dbReference type="ARBA" id="ARBA00022692"/>
    </source>
</evidence>
<dbReference type="InterPro" id="IPR011527">
    <property type="entry name" value="ABC1_TM_dom"/>
</dbReference>
<dbReference type="GO" id="GO:0005524">
    <property type="term" value="F:ATP binding"/>
    <property type="evidence" value="ECO:0007669"/>
    <property type="project" value="UniProtKB-KW"/>
</dbReference>
<evidence type="ECO:0000256" key="8">
    <source>
        <dbReference type="SAM" id="Phobius"/>
    </source>
</evidence>
<keyword evidence="7 8" id="KW-0472">Membrane</keyword>
<sequence>ILGGIRMLKFMAWERSFEKRVIQVRQKELRFQKLNYMIEVLWNAIWNGSPMLVTLVLFWHYAVMRGEVLDPATTPGTYSDVVFNEMKFTLNALPETLINLLQVCLPLSFFNIDYSY</sequence>
<feature type="domain" description="ABC transmembrane type-1" evidence="9">
    <location>
        <begin position="1"/>
        <end position="59"/>
    </location>
</feature>
<dbReference type="AlphaFoldDB" id="A0AAD7MBN0"/>
<gene>
    <name evidence="10" type="ORF">B0H17DRAFT_915576</name>
</gene>
<dbReference type="InterPro" id="IPR050173">
    <property type="entry name" value="ABC_transporter_C-like"/>
</dbReference>
<evidence type="ECO:0000256" key="7">
    <source>
        <dbReference type="ARBA" id="ARBA00023136"/>
    </source>
</evidence>
<feature type="non-terminal residue" evidence="10">
    <location>
        <position position="116"/>
    </location>
</feature>
<keyword evidence="1" id="KW-0813">Transport</keyword>
<keyword evidence="3" id="KW-0677">Repeat</keyword>
<reference evidence="10" key="1">
    <citation type="submission" date="2023-03" db="EMBL/GenBank/DDBJ databases">
        <title>Massive genome expansion in bonnet fungi (Mycena s.s.) driven by repeated elements and novel gene families across ecological guilds.</title>
        <authorList>
            <consortium name="Lawrence Berkeley National Laboratory"/>
            <person name="Harder C.B."/>
            <person name="Miyauchi S."/>
            <person name="Viragh M."/>
            <person name="Kuo A."/>
            <person name="Thoen E."/>
            <person name="Andreopoulos B."/>
            <person name="Lu D."/>
            <person name="Skrede I."/>
            <person name="Drula E."/>
            <person name="Henrissat B."/>
            <person name="Morin E."/>
            <person name="Kohler A."/>
            <person name="Barry K."/>
            <person name="LaButti K."/>
            <person name="Morin E."/>
            <person name="Salamov A."/>
            <person name="Lipzen A."/>
            <person name="Mereny Z."/>
            <person name="Hegedus B."/>
            <person name="Baldrian P."/>
            <person name="Stursova M."/>
            <person name="Weitz H."/>
            <person name="Taylor A."/>
            <person name="Grigoriev I.V."/>
            <person name="Nagy L.G."/>
            <person name="Martin F."/>
            <person name="Kauserud H."/>
        </authorList>
    </citation>
    <scope>NUCLEOTIDE SEQUENCE</scope>
    <source>
        <strain evidence="10">CBHHK067</strain>
    </source>
</reference>
<dbReference type="SUPFAM" id="SSF90123">
    <property type="entry name" value="ABC transporter transmembrane region"/>
    <property type="match status" value="1"/>
</dbReference>
<accession>A0AAD7MBN0</accession>
<keyword evidence="11" id="KW-1185">Reference proteome</keyword>
<keyword evidence="5" id="KW-0067">ATP-binding</keyword>
<proteinExistence type="predicted"/>
<dbReference type="PANTHER" id="PTHR24223:SF353">
    <property type="entry name" value="ABC TRANSPORTER ATP-BINDING PROTEIN_PERMEASE VMR1-RELATED"/>
    <property type="match status" value="1"/>
</dbReference>
<evidence type="ECO:0000256" key="3">
    <source>
        <dbReference type="ARBA" id="ARBA00022737"/>
    </source>
</evidence>
<dbReference type="Gene3D" id="1.20.1560.10">
    <property type="entry name" value="ABC transporter type 1, transmembrane domain"/>
    <property type="match status" value="1"/>
</dbReference>
<organism evidence="10 11">
    <name type="scientific">Mycena rosella</name>
    <name type="common">Pink bonnet</name>
    <name type="synonym">Agaricus rosellus</name>
    <dbReference type="NCBI Taxonomy" id="1033263"/>
    <lineage>
        <taxon>Eukaryota</taxon>
        <taxon>Fungi</taxon>
        <taxon>Dikarya</taxon>
        <taxon>Basidiomycota</taxon>
        <taxon>Agaricomycotina</taxon>
        <taxon>Agaricomycetes</taxon>
        <taxon>Agaricomycetidae</taxon>
        <taxon>Agaricales</taxon>
        <taxon>Marasmiineae</taxon>
        <taxon>Mycenaceae</taxon>
        <taxon>Mycena</taxon>
    </lineage>
</organism>
<evidence type="ECO:0000256" key="6">
    <source>
        <dbReference type="ARBA" id="ARBA00022989"/>
    </source>
</evidence>
<name>A0AAD7MBN0_MYCRO</name>
<dbReference type="PANTHER" id="PTHR24223">
    <property type="entry name" value="ATP-BINDING CASSETTE SUB-FAMILY C"/>
    <property type="match status" value="1"/>
</dbReference>
<keyword evidence="2 8" id="KW-0812">Transmembrane</keyword>
<feature type="transmembrane region" description="Helical" evidence="8">
    <location>
        <begin position="40"/>
        <end position="62"/>
    </location>
</feature>
<dbReference type="EMBL" id="JARKIE010000002">
    <property type="protein sequence ID" value="KAJ7709486.1"/>
    <property type="molecule type" value="Genomic_DNA"/>
</dbReference>
<dbReference type="InterPro" id="IPR036640">
    <property type="entry name" value="ABC1_TM_sf"/>
</dbReference>
<evidence type="ECO:0000313" key="11">
    <source>
        <dbReference type="Proteomes" id="UP001221757"/>
    </source>
</evidence>
<dbReference type="Proteomes" id="UP001221757">
    <property type="component" value="Unassembled WGS sequence"/>
</dbReference>
<dbReference type="PROSITE" id="PS50929">
    <property type="entry name" value="ABC_TM1F"/>
    <property type="match status" value="1"/>
</dbReference>
<keyword evidence="6 8" id="KW-1133">Transmembrane helix</keyword>